<evidence type="ECO:0000256" key="3">
    <source>
        <dbReference type="ARBA" id="ARBA00022989"/>
    </source>
</evidence>
<keyword evidence="4" id="KW-0333">Golgi apparatus</keyword>
<sequence>MAWLQNLAGKAENLLVKFDENAANVFNDSNLKHLGLDNNNCRSPVIPNLSKGVDNADVSITIDRSTRFISEKSCTSDTEESVVSHNKRETPSPTSNTIDTLLRKEHKGEGSGISSKSGSLQNSFIFMDDTLIKYEDKISKLEQENEEINQQLMNIRHMYCELENENSNLQSQLERTTETLLGTQTEMEQYRARASRILQEKEKLIRLKQNQSCVENNELIFSNYNEELRKELKFQEDKNVELVDKMLKVNNELTVLQQNFILAQTENQTAKQVLQDSLMREKKIRSVAEEECRSKSKELQSRLQEIAHQNSAIASKSQKILQLEAQLKQKYNPSVSSDMEERIQNLTQTLMAKQSNLETITSERNALRLQLEKLESEYRRLMVQSQRNKIRSSHLIDGDEGKTPVPQFFKLSPFDIGVTRKVKRAYSTLDAISIRGGVFLRRYPVARLFVFCYIVMLHVWVLFILCTYIPTTTH</sequence>
<evidence type="ECO:0000313" key="10">
    <source>
        <dbReference type="EMBL" id="KAK5639129.1"/>
    </source>
</evidence>
<feature type="transmembrane region" description="Helical" evidence="9">
    <location>
        <begin position="448"/>
        <end position="470"/>
    </location>
</feature>
<feature type="compositionally biased region" description="Polar residues" evidence="8">
    <location>
        <begin position="73"/>
        <end position="84"/>
    </location>
</feature>
<evidence type="ECO:0000256" key="2">
    <source>
        <dbReference type="ARBA" id="ARBA00022692"/>
    </source>
</evidence>
<proteinExistence type="predicted"/>
<evidence type="ECO:0000256" key="9">
    <source>
        <dbReference type="SAM" id="Phobius"/>
    </source>
</evidence>
<keyword evidence="3 9" id="KW-1133">Transmembrane helix</keyword>
<evidence type="ECO:0000256" key="8">
    <source>
        <dbReference type="SAM" id="MobiDB-lite"/>
    </source>
</evidence>
<accession>A0AAN7V334</accession>
<dbReference type="GO" id="GO:0031985">
    <property type="term" value="C:Golgi cisterna"/>
    <property type="evidence" value="ECO:0007669"/>
    <property type="project" value="TreeGrafter"/>
</dbReference>
<feature type="region of interest" description="Disordered" evidence="8">
    <location>
        <begin position="73"/>
        <end position="100"/>
    </location>
</feature>
<dbReference type="EMBL" id="JAVRBK010000009">
    <property type="protein sequence ID" value="KAK5639129.1"/>
    <property type="molecule type" value="Genomic_DNA"/>
</dbReference>
<feature type="coiled-coil region" evidence="7">
    <location>
        <begin position="131"/>
        <end position="252"/>
    </location>
</feature>
<evidence type="ECO:0000256" key="6">
    <source>
        <dbReference type="ARBA" id="ARBA00023136"/>
    </source>
</evidence>
<dbReference type="AlphaFoldDB" id="A0AAN7V334"/>
<organism evidence="10 11">
    <name type="scientific">Pyrocoelia pectoralis</name>
    <dbReference type="NCBI Taxonomy" id="417401"/>
    <lineage>
        <taxon>Eukaryota</taxon>
        <taxon>Metazoa</taxon>
        <taxon>Ecdysozoa</taxon>
        <taxon>Arthropoda</taxon>
        <taxon>Hexapoda</taxon>
        <taxon>Insecta</taxon>
        <taxon>Pterygota</taxon>
        <taxon>Neoptera</taxon>
        <taxon>Endopterygota</taxon>
        <taxon>Coleoptera</taxon>
        <taxon>Polyphaga</taxon>
        <taxon>Elateriformia</taxon>
        <taxon>Elateroidea</taxon>
        <taxon>Lampyridae</taxon>
        <taxon>Lampyrinae</taxon>
        <taxon>Pyrocoelia</taxon>
    </lineage>
</organism>
<keyword evidence="2 9" id="KW-0812">Transmembrane</keyword>
<keyword evidence="6 9" id="KW-0472">Membrane</keyword>
<dbReference type="PANTHER" id="PTHR13815">
    <property type="entry name" value="GOLGIN-84"/>
    <property type="match status" value="1"/>
</dbReference>
<dbReference type="InterPro" id="IPR019177">
    <property type="entry name" value="Golgin_subfamily_A_member_5"/>
</dbReference>
<dbReference type="GO" id="GO:0007030">
    <property type="term" value="P:Golgi organization"/>
    <property type="evidence" value="ECO:0007669"/>
    <property type="project" value="InterPro"/>
</dbReference>
<evidence type="ECO:0000313" key="11">
    <source>
        <dbReference type="Proteomes" id="UP001329430"/>
    </source>
</evidence>
<protein>
    <recommendedName>
        <fullName evidence="12">Golgin-84</fullName>
    </recommendedName>
</protein>
<evidence type="ECO:0000256" key="7">
    <source>
        <dbReference type="SAM" id="Coils"/>
    </source>
</evidence>
<dbReference type="Pfam" id="PF09787">
    <property type="entry name" value="Golgin_A5"/>
    <property type="match status" value="1"/>
</dbReference>
<gene>
    <name evidence="10" type="ORF">RI129_011621</name>
</gene>
<evidence type="ECO:0000256" key="1">
    <source>
        <dbReference type="ARBA" id="ARBA00004409"/>
    </source>
</evidence>
<evidence type="ECO:0008006" key="12">
    <source>
        <dbReference type="Google" id="ProtNLM"/>
    </source>
</evidence>
<comment type="subcellular location">
    <subcellularLocation>
        <location evidence="1">Golgi apparatus membrane</location>
        <topology evidence="1">Single-pass type IV membrane protein</topology>
    </subcellularLocation>
</comment>
<dbReference type="GO" id="GO:0000301">
    <property type="term" value="P:retrograde transport, vesicle recycling within Golgi"/>
    <property type="evidence" value="ECO:0007669"/>
    <property type="project" value="TreeGrafter"/>
</dbReference>
<comment type="caution">
    <text evidence="10">The sequence shown here is derived from an EMBL/GenBank/DDBJ whole genome shotgun (WGS) entry which is preliminary data.</text>
</comment>
<keyword evidence="5 7" id="KW-0175">Coiled coil</keyword>
<dbReference type="Proteomes" id="UP001329430">
    <property type="component" value="Chromosome 9"/>
</dbReference>
<evidence type="ECO:0000256" key="5">
    <source>
        <dbReference type="ARBA" id="ARBA00023054"/>
    </source>
</evidence>
<keyword evidence="11" id="KW-1185">Reference proteome</keyword>
<feature type="coiled-coil region" evidence="7">
    <location>
        <begin position="336"/>
        <end position="391"/>
    </location>
</feature>
<dbReference type="GO" id="GO:0000139">
    <property type="term" value="C:Golgi membrane"/>
    <property type="evidence" value="ECO:0007669"/>
    <property type="project" value="UniProtKB-SubCell"/>
</dbReference>
<dbReference type="PANTHER" id="PTHR13815:SF7">
    <property type="entry name" value="GOLGIN SUBFAMILY A MEMBER 5"/>
    <property type="match status" value="1"/>
</dbReference>
<evidence type="ECO:0000256" key="4">
    <source>
        <dbReference type="ARBA" id="ARBA00023034"/>
    </source>
</evidence>
<name>A0AAN7V334_9COLE</name>
<reference evidence="10 11" key="1">
    <citation type="journal article" date="2024" name="Insects">
        <title>An Improved Chromosome-Level Genome Assembly of the Firefly Pyrocoelia pectoralis.</title>
        <authorList>
            <person name="Fu X."/>
            <person name="Meyer-Rochow V.B."/>
            <person name="Ballantyne L."/>
            <person name="Zhu X."/>
        </authorList>
    </citation>
    <scope>NUCLEOTIDE SEQUENCE [LARGE SCALE GENOMIC DNA]</scope>
    <source>
        <strain evidence="10">XCY_ONT2</strain>
    </source>
</reference>